<keyword evidence="2" id="KW-0378">Hydrolase</keyword>
<dbReference type="RefSeq" id="WP_092696142.1">
    <property type="nucleotide sequence ID" value="NZ_FOGU01000016.1"/>
</dbReference>
<keyword evidence="2" id="KW-0540">Nuclease</keyword>
<feature type="domain" description="MobA/VirD2-like nuclease" evidence="1">
    <location>
        <begin position="112"/>
        <end position="205"/>
    </location>
</feature>
<evidence type="ECO:0000313" key="2">
    <source>
        <dbReference type="EMBL" id="SES39630.1"/>
    </source>
</evidence>
<keyword evidence="2" id="KW-0255">Endonuclease</keyword>
<gene>
    <name evidence="2" type="ORF">SAMN04490244_1169</name>
</gene>
<dbReference type="EMBL" id="FOGU01000016">
    <property type="protein sequence ID" value="SES39630.1"/>
    <property type="molecule type" value="Genomic_DNA"/>
</dbReference>
<accession>A0A1H9X0E2</accession>
<dbReference type="STRING" id="641238.SAMN04490244_1169"/>
<reference evidence="2 3" key="1">
    <citation type="submission" date="2016-10" db="EMBL/GenBank/DDBJ databases">
        <authorList>
            <person name="de Groot N.N."/>
        </authorList>
    </citation>
    <scope>NUCLEOTIDE SEQUENCE [LARGE SCALE GENOMIC DNA]</scope>
    <source>
        <strain evidence="2 3">DSM 23042</strain>
    </source>
</reference>
<organism evidence="2 3">
    <name type="scientific">Tranquillimonas rosea</name>
    <dbReference type="NCBI Taxonomy" id="641238"/>
    <lineage>
        <taxon>Bacteria</taxon>
        <taxon>Pseudomonadati</taxon>
        <taxon>Pseudomonadota</taxon>
        <taxon>Alphaproteobacteria</taxon>
        <taxon>Rhodobacterales</taxon>
        <taxon>Roseobacteraceae</taxon>
        <taxon>Tranquillimonas</taxon>
    </lineage>
</organism>
<dbReference type="InterPro" id="IPR005094">
    <property type="entry name" value="Endonuclease_MobA/VirD2"/>
</dbReference>
<sequence length="595" mass="65343">MARSDAVSAVSGKLFRDGWSKIRGGAGAQARRQKQLARAARGHSPAIFKPVKEGGCRTRSQLSGQLSYVGTKASHIIDSRGVHDGGGPLTEEQINDIADRFSGNWNERFSPKLGHTTHMIMAFPIGTKGEDVRDMAGEVCEQFFMQEGQQFDYIVAIHEDRAHPHAHVILNRRSVEGELFYLGRDHHFNYDAFREAMVQAGERHGVRLEASRRVDRGVATYSPNKSEVYRAKEEGREPQARERVGSDLEGALADIASTAELYRSLAVEATAENREDVANALNRAAALLGRGEPLEPDGENYMAETQTFDELRSEFSDLATQAEAKAQTLAPDRRASFERELSDIYASVSRSETYKNAPTETGIYAESNINREALGRLEDADTRAQIESALEGTGISADAVVARVEAGANSEALERQWLTEDIRQIAEHDGLDLSRTEDQERAVDRLDAVHVQLGEALHDADVLRDSGLSDVDDELVEQGDAASTTASVLAAMRQDSASDPFASDNERDAYRAEIESRLDEGQIEDLRNGSDEALADVSDDRLDRLYAAKAYLQTDAATAEGEVIQEINNEIANEEVDAARLRHSATDTEKGQTHG</sequence>
<evidence type="ECO:0000313" key="3">
    <source>
        <dbReference type="Proteomes" id="UP000198885"/>
    </source>
</evidence>
<dbReference type="Pfam" id="PF03432">
    <property type="entry name" value="Relaxase"/>
    <property type="match status" value="1"/>
</dbReference>
<protein>
    <submittedName>
        <fullName evidence="2">Type IV secretion system T-DNA border endonuclease VirD2</fullName>
    </submittedName>
</protein>
<name>A0A1H9X0E2_9RHOB</name>
<proteinExistence type="predicted"/>
<evidence type="ECO:0000259" key="1">
    <source>
        <dbReference type="Pfam" id="PF03432"/>
    </source>
</evidence>
<dbReference type="Proteomes" id="UP000198885">
    <property type="component" value="Unassembled WGS sequence"/>
</dbReference>
<dbReference type="AlphaFoldDB" id="A0A1H9X0E2"/>
<keyword evidence="3" id="KW-1185">Reference proteome</keyword>
<dbReference type="GO" id="GO:0004519">
    <property type="term" value="F:endonuclease activity"/>
    <property type="evidence" value="ECO:0007669"/>
    <property type="project" value="UniProtKB-KW"/>
</dbReference>
<dbReference type="OrthoDB" id="98563at2"/>